<feature type="transmembrane region" description="Helical" evidence="1">
    <location>
        <begin position="314"/>
        <end position="335"/>
    </location>
</feature>
<keyword evidence="1" id="KW-1133">Transmembrane helix</keyword>
<dbReference type="OrthoDB" id="416867at2"/>
<feature type="domain" description="DUF2157" evidence="2">
    <location>
        <begin position="15"/>
        <end position="161"/>
    </location>
</feature>
<dbReference type="Pfam" id="PF09925">
    <property type="entry name" value="DUF2157"/>
    <property type="match status" value="1"/>
</dbReference>
<dbReference type="HOGENOM" id="CLU_026976_0_0_3"/>
<feature type="transmembrane region" description="Helical" evidence="1">
    <location>
        <begin position="81"/>
        <end position="100"/>
    </location>
</feature>
<keyword evidence="1" id="KW-0472">Membrane</keyword>
<dbReference type="EMBL" id="CP003944">
    <property type="protein sequence ID" value="AFZ51720.1"/>
    <property type="molecule type" value="Genomic_DNA"/>
</dbReference>
<dbReference type="eggNOG" id="COG4872">
    <property type="taxonomic scope" value="Bacteria"/>
</dbReference>
<keyword evidence="1" id="KW-0812">Transmembrane</keyword>
<feature type="transmembrane region" description="Helical" evidence="1">
    <location>
        <begin position="378"/>
        <end position="397"/>
    </location>
</feature>
<feature type="transmembrane region" description="Helical" evidence="1">
    <location>
        <begin position="160"/>
        <end position="177"/>
    </location>
</feature>
<feature type="transmembrane region" description="Helical" evidence="1">
    <location>
        <begin position="431"/>
        <end position="452"/>
    </location>
</feature>
<evidence type="ECO:0000259" key="2">
    <source>
        <dbReference type="Pfam" id="PF09925"/>
    </source>
</evidence>
<dbReference type="AlphaFoldDB" id="K9YZJ8"/>
<evidence type="ECO:0000313" key="3">
    <source>
        <dbReference type="EMBL" id="AFZ51720.1"/>
    </source>
</evidence>
<feature type="transmembrane region" description="Helical" evidence="1">
    <location>
        <begin position="245"/>
        <end position="263"/>
    </location>
</feature>
<feature type="transmembrane region" description="Helical" evidence="1">
    <location>
        <begin position="48"/>
        <end position="69"/>
    </location>
</feature>
<feature type="transmembrane region" description="Helical" evidence="1">
    <location>
        <begin position="189"/>
        <end position="208"/>
    </location>
</feature>
<proteinExistence type="predicted"/>
<accession>K9YZJ8</accession>
<dbReference type="STRING" id="13035.Dacsa_3198"/>
<dbReference type="Proteomes" id="UP000010482">
    <property type="component" value="Chromosome"/>
</dbReference>
<protein>
    <submittedName>
        <fullName evidence="3">Membrane protein</fullName>
    </submittedName>
</protein>
<feature type="transmembrane region" description="Helical" evidence="1">
    <location>
        <begin position="112"/>
        <end position="132"/>
    </location>
</feature>
<evidence type="ECO:0000313" key="4">
    <source>
        <dbReference type="Proteomes" id="UP000010482"/>
    </source>
</evidence>
<dbReference type="RefSeq" id="WP_015230697.1">
    <property type="nucleotide sequence ID" value="NC_019780.1"/>
</dbReference>
<evidence type="ECO:0000256" key="1">
    <source>
        <dbReference type="SAM" id="Phobius"/>
    </source>
</evidence>
<feature type="transmembrane region" description="Helical" evidence="1">
    <location>
        <begin position="215"/>
        <end position="233"/>
    </location>
</feature>
<dbReference type="InterPro" id="IPR018677">
    <property type="entry name" value="DUF2157"/>
</dbReference>
<name>K9YZJ8_DACS8</name>
<feature type="transmembrane region" description="Helical" evidence="1">
    <location>
        <begin position="138"/>
        <end position="155"/>
    </location>
</feature>
<keyword evidence="4" id="KW-1185">Reference proteome</keyword>
<feature type="transmembrane region" description="Helical" evidence="1">
    <location>
        <begin position="347"/>
        <end position="372"/>
    </location>
</feature>
<gene>
    <name evidence="3" type="ORF">Dacsa_3198</name>
</gene>
<feature type="transmembrane region" description="Helical" evidence="1">
    <location>
        <begin position="283"/>
        <end position="302"/>
    </location>
</feature>
<sequence>MSSEKFRQQLKQEAEKWQAEGLINTSIFQQLAERYQFQSLETRNQNRFVVVLFGLGAILLGLGIITLVAANWQGWSRNLRVVLLLSVFLTVNLVGFWGWSSQQPRWRRLGKGLLLLGALILGANLGLMSQMFHQSGAVYELYLVWGIGVLAMAYGLQFSWLAILAILLFGIGYWWGLPDFFSITARGTFFSLMPYMPLFSMVGFIPLAHLCQSKWVFFWGVIAVVSALEVTVLQELSSVFADSPLLAGGMIAGAISLPPLLLWGYDFGSRNTHFQLRTVTRPLSIFFLVGVCYWFSFHYVWVDFSLVRENNSKLNYAPSLLQILIFASLTLYSWWKLGQNSNAPWRLRFNSTLVAVTNLTTGLVTGVTVAGLTFPQSVLILTVIYNLILFFSSIALIRQGLNQSVRLNFWVGLSLLTLQVISRMFEYQTGLIWKAVILLLCGLSILIAGFWFERYLHQTSLPSQRE</sequence>
<dbReference type="PATRIC" id="fig|13035.3.peg.3617"/>
<reference evidence="3" key="1">
    <citation type="submission" date="2012-04" db="EMBL/GenBank/DDBJ databases">
        <title>Finished genome of Dactylococcopsis salina PCC 8305.</title>
        <authorList>
            <consortium name="US DOE Joint Genome Institute"/>
            <person name="Gugger M."/>
            <person name="Coursin T."/>
            <person name="Rippka R."/>
            <person name="Tandeau De Marsac N."/>
            <person name="Huntemann M."/>
            <person name="Wei C.-L."/>
            <person name="Han J."/>
            <person name="Detter J.C."/>
            <person name="Han C."/>
            <person name="Tapia R."/>
            <person name="Daligault H."/>
            <person name="Chen A."/>
            <person name="Krypides N."/>
            <person name="Mavromatis K."/>
            <person name="Markowitz V."/>
            <person name="Szeto E."/>
            <person name="Ivanova N."/>
            <person name="Ovchinnikova G."/>
            <person name="Pagani I."/>
            <person name="Pati A."/>
            <person name="Goodwin L."/>
            <person name="Peters L."/>
            <person name="Pitluck S."/>
            <person name="Woyke T."/>
            <person name="Kerfeld C."/>
        </authorList>
    </citation>
    <scope>NUCLEOTIDE SEQUENCE [LARGE SCALE GENOMIC DNA]</scope>
    <source>
        <strain evidence="3">PCC 8305</strain>
    </source>
</reference>
<organism evidence="3 4">
    <name type="scientific">Dactylococcopsis salina (strain PCC 8305)</name>
    <name type="common">Myxobactron salinum</name>
    <dbReference type="NCBI Taxonomy" id="13035"/>
    <lineage>
        <taxon>Bacteria</taxon>
        <taxon>Bacillati</taxon>
        <taxon>Cyanobacteriota</taxon>
        <taxon>Cyanophyceae</taxon>
        <taxon>Nodosilineales</taxon>
        <taxon>Cymatolegaceae</taxon>
        <taxon>Dactylococcopsis</taxon>
    </lineage>
</organism>
<dbReference type="KEGG" id="dsl:Dacsa_3198"/>